<keyword evidence="2" id="KW-1185">Reference proteome</keyword>
<sequence>MVPDIDYYDEAYAIAETMPGLLNLTISGNVLDNDGVLAILDG</sequence>
<name>A0A392W7H7_9FABA</name>
<dbReference type="Proteomes" id="UP000265520">
    <property type="component" value="Unassembled WGS sequence"/>
</dbReference>
<organism evidence="1 2">
    <name type="scientific">Trifolium medium</name>
    <dbReference type="NCBI Taxonomy" id="97028"/>
    <lineage>
        <taxon>Eukaryota</taxon>
        <taxon>Viridiplantae</taxon>
        <taxon>Streptophyta</taxon>
        <taxon>Embryophyta</taxon>
        <taxon>Tracheophyta</taxon>
        <taxon>Spermatophyta</taxon>
        <taxon>Magnoliopsida</taxon>
        <taxon>eudicotyledons</taxon>
        <taxon>Gunneridae</taxon>
        <taxon>Pentapetalae</taxon>
        <taxon>rosids</taxon>
        <taxon>fabids</taxon>
        <taxon>Fabales</taxon>
        <taxon>Fabaceae</taxon>
        <taxon>Papilionoideae</taxon>
        <taxon>50 kb inversion clade</taxon>
        <taxon>NPAAA clade</taxon>
        <taxon>Hologalegina</taxon>
        <taxon>IRL clade</taxon>
        <taxon>Trifolieae</taxon>
        <taxon>Trifolium</taxon>
    </lineage>
</organism>
<comment type="caution">
    <text evidence="1">The sequence shown here is derived from an EMBL/GenBank/DDBJ whole genome shotgun (WGS) entry which is preliminary data.</text>
</comment>
<evidence type="ECO:0000313" key="1">
    <source>
        <dbReference type="EMBL" id="MCI95692.1"/>
    </source>
</evidence>
<evidence type="ECO:0000313" key="2">
    <source>
        <dbReference type="Proteomes" id="UP000265520"/>
    </source>
</evidence>
<dbReference type="AlphaFoldDB" id="A0A392W7H7"/>
<reference evidence="1 2" key="1">
    <citation type="journal article" date="2018" name="Front. Plant Sci.">
        <title>Red Clover (Trifolium pratense) and Zigzag Clover (T. medium) - A Picture of Genomic Similarities and Differences.</title>
        <authorList>
            <person name="Dluhosova J."/>
            <person name="Istvanek J."/>
            <person name="Nedelnik J."/>
            <person name="Repkova J."/>
        </authorList>
    </citation>
    <scope>NUCLEOTIDE SEQUENCE [LARGE SCALE GENOMIC DNA]</scope>
    <source>
        <strain evidence="2">cv. 10/8</strain>
        <tissue evidence="1">Leaf</tissue>
    </source>
</reference>
<accession>A0A392W7H7</accession>
<feature type="non-terminal residue" evidence="1">
    <location>
        <position position="42"/>
    </location>
</feature>
<dbReference type="EMBL" id="LXQA011394242">
    <property type="protein sequence ID" value="MCI95692.1"/>
    <property type="molecule type" value="Genomic_DNA"/>
</dbReference>
<protein>
    <submittedName>
        <fullName evidence="1">F-box protein SKIP19-like</fullName>
    </submittedName>
</protein>
<proteinExistence type="predicted"/>